<dbReference type="SUPFAM" id="SSF110296">
    <property type="entry name" value="Oligoxyloglucan reducing end-specific cellobiohydrolase"/>
    <property type="match status" value="2"/>
</dbReference>
<keyword evidence="1" id="KW-0677">Repeat</keyword>
<dbReference type="CDD" id="cd15482">
    <property type="entry name" value="Sialidase_non-viral"/>
    <property type="match status" value="2"/>
</dbReference>
<evidence type="ECO:0000256" key="1">
    <source>
        <dbReference type="ARBA" id="ARBA00022737"/>
    </source>
</evidence>
<accession>A0A368JEN2</accession>
<dbReference type="OrthoDB" id="9757809at2"/>
<dbReference type="RefSeq" id="WP_114410107.1">
    <property type="nucleotide sequence ID" value="NZ_QOWE01000042.1"/>
</dbReference>
<gene>
    <name evidence="5" type="ORF">DUE52_31415</name>
</gene>
<proteinExistence type="predicted"/>
<organism evidence="5 6">
    <name type="scientific">Larkinella punicea</name>
    <dbReference type="NCBI Taxonomy" id="2315727"/>
    <lineage>
        <taxon>Bacteria</taxon>
        <taxon>Pseudomonadati</taxon>
        <taxon>Bacteroidota</taxon>
        <taxon>Cytophagia</taxon>
        <taxon>Cytophagales</taxon>
        <taxon>Spirosomataceae</taxon>
        <taxon>Larkinella</taxon>
    </lineage>
</organism>
<evidence type="ECO:0000256" key="2">
    <source>
        <dbReference type="SAM" id="Coils"/>
    </source>
</evidence>
<dbReference type="Pfam" id="PF15902">
    <property type="entry name" value="Sortilin-Vps10"/>
    <property type="match status" value="1"/>
</dbReference>
<dbReference type="PANTHER" id="PTHR43739">
    <property type="entry name" value="XYLOGLUCANASE (EUROFUNG)"/>
    <property type="match status" value="1"/>
</dbReference>
<reference evidence="5 6" key="1">
    <citation type="submission" date="2018-07" db="EMBL/GenBank/DDBJ databases">
        <title>Genome analysis of Larkinella rosea.</title>
        <authorList>
            <person name="Zhou Z."/>
            <person name="Wang G."/>
        </authorList>
    </citation>
    <scope>NUCLEOTIDE SEQUENCE [LARGE SCALE GENOMIC DNA]</scope>
    <source>
        <strain evidence="6">zzj9</strain>
    </source>
</reference>
<feature type="domain" description="Sortilin N-terminal" evidence="4">
    <location>
        <begin position="122"/>
        <end position="244"/>
    </location>
</feature>
<evidence type="ECO:0000313" key="6">
    <source>
        <dbReference type="Proteomes" id="UP000253383"/>
    </source>
</evidence>
<evidence type="ECO:0000313" key="5">
    <source>
        <dbReference type="EMBL" id="RCR65536.1"/>
    </source>
</evidence>
<dbReference type="PANTHER" id="PTHR43739:SF5">
    <property type="entry name" value="EXO-ALPHA-SIALIDASE"/>
    <property type="match status" value="1"/>
</dbReference>
<keyword evidence="6" id="KW-1185">Reference proteome</keyword>
<comment type="caution">
    <text evidence="5">The sequence shown here is derived from an EMBL/GenBank/DDBJ whole genome shotgun (WGS) entry which is preliminary data.</text>
</comment>
<dbReference type="InterPro" id="IPR031778">
    <property type="entry name" value="Sortilin_N"/>
</dbReference>
<protein>
    <recommendedName>
        <fullName evidence="4">Sortilin N-terminal domain-containing protein</fullName>
    </recommendedName>
</protein>
<dbReference type="InterPro" id="IPR052025">
    <property type="entry name" value="Xyloglucanase_GH74"/>
</dbReference>
<dbReference type="AlphaFoldDB" id="A0A368JEN2"/>
<dbReference type="EMBL" id="QOWE01000042">
    <property type="protein sequence ID" value="RCR65536.1"/>
    <property type="molecule type" value="Genomic_DNA"/>
</dbReference>
<keyword evidence="3" id="KW-0732">Signal</keyword>
<keyword evidence="2" id="KW-0175">Coiled coil</keyword>
<dbReference type="Proteomes" id="UP000253383">
    <property type="component" value="Unassembled WGS sequence"/>
</dbReference>
<dbReference type="Gene3D" id="2.130.10.10">
    <property type="entry name" value="YVTN repeat-like/Quinoprotein amine dehydrogenase"/>
    <property type="match status" value="4"/>
</dbReference>
<dbReference type="GO" id="GO:0010411">
    <property type="term" value="P:xyloglucan metabolic process"/>
    <property type="evidence" value="ECO:0007669"/>
    <property type="project" value="TreeGrafter"/>
</dbReference>
<sequence length="1086" mass="118550">MNKPILTLAFAVLLSVPAVLAQPIPTAALKQMKARSVGPAVMGGRITAIDAHVSNPDLIYVGAASGGVWKSENAGGTWTPVFDDQPTLNIGSVAIQQSNPNVVWVGTGEGNPRNSVNMGGGIFKSIDGGLTWKAMGLEKTINIHRIIIDPMNPDVVYAGVIGFPFGEHPERGVFKTTNGGQTWEKILYTNEKSGVAEMVMDPANPSKLVVAMWQHRRTPWDFTSGGPGSGLYITYDGGKTWKKKGEADGLPKGDFGRLGLAISRSSPNKIYALVEAKKNGLYRSDDGGEKWTLVTDDPAVATDRPFYYNEIYVDPKVETRLYKLSAPLSVSEDGGKSFKPLATPDQVHSDHHAFWIHPENPNLIIEGNDGGLAISRDHGKSWTNPEAIPAGQFYHVNVDNEIPYNIYGGLQDNGSWTGPAYTFHTGGIRNSHWQALILADGFDVIPDPEDSRYGYAMSQGGNIVRYDKVTGGAAFVKPIIGDMNTRLRFNWNTGFALDPFDKKTIYAGSQFLHKSTDKGMTWETVSPDLTLNDPAHQKQDDSGGLTIDATQAENHNTVLTIAPSTLQQGVIWVGTDDGNVQLTRDGGKTWNNLSSRIPGLPKEAWIPQITASRHKAGEAFVVANLYRMGSDLAPYIYRTTDFGQTWTRIMSEKEAKGYALCFLQDPTEPRLMFAGTEHGLWVSIDEGKTWAQWDNGMPAATPTMDLAIQEREADLVIGTFGRSLYVLDNIRPLRKLAATGGKILEQPLVAFEPSPAYQATYRGPQGYGKDAEDLYQATNRPAGAMLDLYLKPKTASAKVAEPVETAKKSKKPAAVTVQATAPAPVLASVPKTDSIVVNFYNEANKLVRTLKQAPDTTLGLQRIGWNLTETAVNMPSMPGPRRGGGASGGSPALPGRYKVVFAYAGAKDSTLLTINPDPRVTYNKEAALARQGLQNRLNKTIAQLTEITNRIQEATDATEAVKSRLKQKKGKEFDELRKATLSIQDSLKTAREGIVGKRSDRQGFGRVYMVTPVLKIQEASSYISRRTDPPTKTETLLVDQAELLSNETITKVNAFFSKQWADYYKKVQATPLEFIKEYPPIAGTPE</sequence>
<evidence type="ECO:0000256" key="3">
    <source>
        <dbReference type="SAM" id="SignalP"/>
    </source>
</evidence>
<evidence type="ECO:0000259" key="4">
    <source>
        <dbReference type="Pfam" id="PF15902"/>
    </source>
</evidence>
<dbReference type="InterPro" id="IPR015943">
    <property type="entry name" value="WD40/YVTN_repeat-like_dom_sf"/>
</dbReference>
<feature type="coiled-coil region" evidence="2">
    <location>
        <begin position="930"/>
        <end position="957"/>
    </location>
</feature>
<name>A0A368JEN2_9BACT</name>
<feature type="signal peptide" evidence="3">
    <location>
        <begin position="1"/>
        <end position="21"/>
    </location>
</feature>
<feature type="chain" id="PRO_5016621821" description="Sortilin N-terminal domain-containing protein" evidence="3">
    <location>
        <begin position="22"/>
        <end position="1086"/>
    </location>
</feature>